<gene>
    <name evidence="4" type="ORF">NITLEN_70149</name>
</gene>
<evidence type="ECO:0000256" key="1">
    <source>
        <dbReference type="ARBA" id="ARBA00023239"/>
    </source>
</evidence>
<evidence type="ECO:0008006" key="6">
    <source>
        <dbReference type="Google" id="ProtNLM"/>
    </source>
</evidence>
<dbReference type="OrthoDB" id="5401862at2"/>
<accession>A0A330LC79</accession>
<sequence length="147" mass="17094">MKFFLYGDNLNLTQLKRRAPEHQFLYLATLGDHTIKFCRWSAQWRCGLSSIAPSPGEKVWGAVFELTDEDLKIMDEFEQDVPPGAYRHLQITVLNEAGEKELVTTYAANPIGKFKPKDHYLDWVIKGLKQWKLPEEAVEQWHAYRPS</sequence>
<dbReference type="CDD" id="cd06661">
    <property type="entry name" value="GGCT_like"/>
    <property type="match status" value="1"/>
</dbReference>
<evidence type="ECO:0000313" key="4">
    <source>
        <dbReference type="EMBL" id="SPP66559.1"/>
    </source>
</evidence>
<organism evidence="4 5">
    <name type="scientific">Nitrospira lenta</name>
    <dbReference type="NCBI Taxonomy" id="1436998"/>
    <lineage>
        <taxon>Bacteria</taxon>
        <taxon>Pseudomonadati</taxon>
        <taxon>Nitrospirota</taxon>
        <taxon>Nitrospiria</taxon>
        <taxon>Nitrospirales</taxon>
        <taxon>Nitrospiraceae</taxon>
        <taxon>Nitrospira</taxon>
    </lineage>
</organism>
<dbReference type="PANTHER" id="PTHR12935">
    <property type="entry name" value="GAMMA-GLUTAMYLCYCLOTRANSFERASE"/>
    <property type="match status" value="1"/>
</dbReference>
<evidence type="ECO:0000256" key="2">
    <source>
        <dbReference type="PIRSR" id="PIRSR617939-1"/>
    </source>
</evidence>
<feature type="binding site" evidence="3">
    <location>
        <position position="120"/>
    </location>
    <ligand>
        <name>substrate</name>
    </ligand>
</feature>
<dbReference type="GO" id="GO:0003839">
    <property type="term" value="F:gamma-glutamylcyclotransferase activity"/>
    <property type="evidence" value="ECO:0007669"/>
    <property type="project" value="InterPro"/>
</dbReference>
<dbReference type="Pfam" id="PF13772">
    <property type="entry name" value="AIG2_2"/>
    <property type="match status" value="1"/>
</dbReference>
<keyword evidence="1" id="KW-0456">Lyase</keyword>
<dbReference type="EMBL" id="OUNR01000020">
    <property type="protein sequence ID" value="SPP66559.1"/>
    <property type="molecule type" value="Genomic_DNA"/>
</dbReference>
<dbReference type="InterPro" id="IPR013024">
    <property type="entry name" value="GGCT-like"/>
</dbReference>
<dbReference type="InterPro" id="IPR017939">
    <property type="entry name" value="G-Glutamylcylcotransferase"/>
</dbReference>
<evidence type="ECO:0000313" key="5">
    <source>
        <dbReference type="Proteomes" id="UP000248168"/>
    </source>
</evidence>
<dbReference type="Proteomes" id="UP000248168">
    <property type="component" value="Unassembled WGS sequence"/>
</dbReference>
<dbReference type="SUPFAM" id="SSF110857">
    <property type="entry name" value="Gamma-glutamyl cyclotransferase-like"/>
    <property type="match status" value="1"/>
</dbReference>
<dbReference type="Gene3D" id="3.10.490.10">
    <property type="entry name" value="Gamma-glutamyl cyclotransferase-like"/>
    <property type="match status" value="1"/>
</dbReference>
<proteinExistence type="predicted"/>
<feature type="active site" description="Proton acceptor" evidence="2">
    <location>
        <position position="78"/>
    </location>
</feature>
<dbReference type="PANTHER" id="PTHR12935:SF0">
    <property type="entry name" value="GAMMA-GLUTAMYLCYCLOTRANSFERASE"/>
    <property type="match status" value="1"/>
</dbReference>
<dbReference type="RefSeq" id="WP_121990712.1">
    <property type="nucleotide sequence ID" value="NZ_OUNR01000020.1"/>
</dbReference>
<protein>
    <recommendedName>
        <fullName evidence="6">Gamma-glutamylcyclotransferase</fullName>
    </recommendedName>
</protein>
<dbReference type="InterPro" id="IPR036568">
    <property type="entry name" value="GGCT-like_sf"/>
</dbReference>
<keyword evidence="5" id="KW-1185">Reference proteome</keyword>
<evidence type="ECO:0000256" key="3">
    <source>
        <dbReference type="PIRSR" id="PIRSR617939-2"/>
    </source>
</evidence>
<name>A0A330LC79_9BACT</name>
<reference evidence="5" key="1">
    <citation type="submission" date="2018-04" db="EMBL/GenBank/DDBJ databases">
        <authorList>
            <person name="Lucker S."/>
            <person name="Sakoula D."/>
        </authorList>
    </citation>
    <scope>NUCLEOTIDE SEQUENCE [LARGE SCALE GENOMIC DNA]</scope>
</reference>
<dbReference type="AlphaFoldDB" id="A0A330LC79"/>
<dbReference type="InParanoid" id="A0A330LC79"/>